<keyword evidence="7 10" id="KW-1133">Transmembrane helix</keyword>
<feature type="transmembrane region" description="Helical" evidence="10">
    <location>
        <begin position="609"/>
        <end position="633"/>
    </location>
</feature>
<keyword evidence="6" id="KW-0653">Protein transport</keyword>
<feature type="transmembrane region" description="Helical" evidence="10">
    <location>
        <begin position="435"/>
        <end position="456"/>
    </location>
</feature>
<keyword evidence="4 10" id="KW-0812">Transmembrane</keyword>
<evidence type="ECO:0000256" key="8">
    <source>
        <dbReference type="ARBA" id="ARBA00023136"/>
    </source>
</evidence>
<dbReference type="GO" id="GO:0016020">
    <property type="term" value="C:membrane"/>
    <property type="evidence" value="ECO:0007669"/>
    <property type="project" value="UniProtKB-SubCell"/>
</dbReference>
<dbReference type="OrthoDB" id="9986677at2759"/>
<keyword evidence="12" id="KW-1185">Reference proteome</keyword>
<feature type="transmembrane region" description="Helical" evidence="10">
    <location>
        <begin position="495"/>
        <end position="513"/>
    </location>
</feature>
<feature type="compositionally biased region" description="Low complexity" evidence="9">
    <location>
        <begin position="19"/>
        <end position="36"/>
    </location>
</feature>
<evidence type="ECO:0000256" key="2">
    <source>
        <dbReference type="ARBA" id="ARBA00008807"/>
    </source>
</evidence>
<feature type="transmembrane region" description="Helical" evidence="10">
    <location>
        <begin position="209"/>
        <end position="227"/>
    </location>
</feature>
<dbReference type="InterPro" id="IPR004648">
    <property type="entry name" value="Oligpept_transpt"/>
</dbReference>
<accession>A0A9N9LR01</accession>
<feature type="compositionally biased region" description="Basic and acidic residues" evidence="9">
    <location>
        <begin position="1"/>
        <end position="10"/>
    </location>
</feature>
<feature type="transmembrane region" description="Helical" evidence="10">
    <location>
        <begin position="318"/>
        <end position="336"/>
    </location>
</feature>
<comment type="caution">
    <text evidence="11">The sequence shown here is derived from an EMBL/GenBank/DDBJ whole genome shotgun (WGS) entry which is preliminary data.</text>
</comment>
<name>A0A9N9LR01_9HELO</name>
<evidence type="ECO:0000256" key="10">
    <source>
        <dbReference type="SAM" id="Phobius"/>
    </source>
</evidence>
<keyword evidence="3" id="KW-0813">Transport</keyword>
<dbReference type="InterPro" id="IPR004813">
    <property type="entry name" value="OPT"/>
</dbReference>
<dbReference type="AlphaFoldDB" id="A0A9N9LR01"/>
<evidence type="ECO:0000256" key="6">
    <source>
        <dbReference type="ARBA" id="ARBA00022927"/>
    </source>
</evidence>
<dbReference type="NCBIfam" id="TIGR00728">
    <property type="entry name" value="OPT_sfam"/>
    <property type="match status" value="1"/>
</dbReference>
<gene>
    <name evidence="11" type="ORF">HYALB_00009155</name>
</gene>
<comment type="similarity">
    <text evidence="2">Belongs to the oligopeptide OPT transporter family.</text>
</comment>
<dbReference type="PANTHER" id="PTHR22601">
    <property type="entry name" value="ISP4 LIKE PROTEIN"/>
    <property type="match status" value="1"/>
</dbReference>
<feature type="transmembrane region" description="Helical" evidence="10">
    <location>
        <begin position="520"/>
        <end position="543"/>
    </location>
</feature>
<organism evidence="11 12">
    <name type="scientific">Hymenoscyphus albidus</name>
    <dbReference type="NCBI Taxonomy" id="595503"/>
    <lineage>
        <taxon>Eukaryota</taxon>
        <taxon>Fungi</taxon>
        <taxon>Dikarya</taxon>
        <taxon>Ascomycota</taxon>
        <taxon>Pezizomycotina</taxon>
        <taxon>Leotiomycetes</taxon>
        <taxon>Helotiales</taxon>
        <taxon>Helotiaceae</taxon>
        <taxon>Hymenoscyphus</taxon>
    </lineage>
</organism>
<dbReference type="GO" id="GO:0035673">
    <property type="term" value="F:oligopeptide transmembrane transporter activity"/>
    <property type="evidence" value="ECO:0007669"/>
    <property type="project" value="InterPro"/>
</dbReference>
<dbReference type="GO" id="GO:0015031">
    <property type="term" value="P:protein transport"/>
    <property type="evidence" value="ECO:0007669"/>
    <property type="project" value="UniProtKB-KW"/>
</dbReference>
<feature type="transmembrane region" description="Helical" evidence="10">
    <location>
        <begin position="356"/>
        <end position="376"/>
    </location>
</feature>
<comment type="subcellular location">
    <subcellularLocation>
        <location evidence="1">Membrane</location>
        <topology evidence="1">Multi-pass membrane protein</topology>
    </subcellularLocation>
</comment>
<protein>
    <submittedName>
        <fullName evidence="11">Uncharacterized protein</fullName>
    </submittedName>
</protein>
<evidence type="ECO:0000256" key="4">
    <source>
        <dbReference type="ARBA" id="ARBA00022692"/>
    </source>
</evidence>
<keyword evidence="8 10" id="KW-0472">Membrane</keyword>
<evidence type="ECO:0000256" key="3">
    <source>
        <dbReference type="ARBA" id="ARBA00022448"/>
    </source>
</evidence>
<evidence type="ECO:0000313" key="11">
    <source>
        <dbReference type="EMBL" id="CAG8978258.1"/>
    </source>
</evidence>
<dbReference type="Proteomes" id="UP000701801">
    <property type="component" value="Unassembled WGS sequence"/>
</dbReference>
<evidence type="ECO:0000256" key="9">
    <source>
        <dbReference type="SAM" id="MobiDB-lite"/>
    </source>
</evidence>
<feature type="region of interest" description="Disordered" evidence="9">
    <location>
        <begin position="1"/>
        <end position="56"/>
    </location>
</feature>
<reference evidence="11" key="1">
    <citation type="submission" date="2021-07" db="EMBL/GenBank/DDBJ databases">
        <authorList>
            <person name="Durling M."/>
        </authorList>
    </citation>
    <scope>NUCLEOTIDE SEQUENCE</scope>
</reference>
<proteinExistence type="inferred from homology"/>
<evidence type="ECO:0000256" key="1">
    <source>
        <dbReference type="ARBA" id="ARBA00004141"/>
    </source>
</evidence>
<feature type="transmembrane region" description="Helical" evidence="10">
    <location>
        <begin position="281"/>
        <end position="306"/>
    </location>
</feature>
<evidence type="ECO:0000313" key="12">
    <source>
        <dbReference type="Proteomes" id="UP000701801"/>
    </source>
</evidence>
<evidence type="ECO:0000256" key="5">
    <source>
        <dbReference type="ARBA" id="ARBA00022856"/>
    </source>
</evidence>
<dbReference type="EMBL" id="CAJVRM010000248">
    <property type="protein sequence ID" value="CAG8978258.1"/>
    <property type="molecule type" value="Genomic_DNA"/>
</dbReference>
<evidence type="ECO:0000256" key="7">
    <source>
        <dbReference type="ARBA" id="ARBA00022989"/>
    </source>
</evidence>
<dbReference type="Pfam" id="PF03169">
    <property type="entry name" value="OPT"/>
    <property type="match status" value="1"/>
</dbReference>
<keyword evidence="5" id="KW-0571">Peptide transport</keyword>
<sequence length="649" mass="73765">MSETSKDRLRAPYSHDVQSSDLSRLSSTSNVSLRTTLADDGNSGRTPNPDINNEKHTTVLFVDDKGEENYEEAVPDDDPLLRDIPWQVRRVISLDDDPNTHVITFRYFFMTLLFIAPAQQFRTTHAPYSIFFVQIATNYLGDWMARYLPAREIRLPFTKKCFSLNPGPFSSKEHTMVTISASSGATYNMAFLPISIAELFFDTRIKTMVALPFMWAVVILGYGYAAIARQFLIHDPQYPCYLYRLVTNYTRYQALCQTALFETQKRQRQSPSPVSRRQMTIFFLVLGGVTLWQFLPEFVFPFLQSLSILCWMAPQNKTLNFIGGGLGGMGVLNFSLDWSSISAFGKAGSLFLTPWWTQLIVYLGFVVNCWIMLPLAKWGGIGGWSKYLMSNRRYTVNGTTYPVDQIMTSQSSLNETAYAELGPLYMSTQLRWGMFFDFASYSSAMVWMAIFGYPAIKSAWLKFKDRSSNGRRKPVSEQYPDQLNVLMRNYKEVPLSWFMVLIGSAFLVIMTVVAKTDLYIPWWTVLVAMSTGAVVVVPLGWLYSMSNFQLPVGTTNELLYGLMVNSVDGYKHPVGAFVYSTIAGDAWYRAQIMLQDQKIGHYMLIPPRAVFFSQVFGSTIGVPINYGVVRWVLNLKFDYVSGKLVDPAR</sequence>